<comment type="subcellular location">
    <subcellularLocation>
        <location evidence="1">Membrane</location>
    </subcellularLocation>
</comment>
<feature type="transmembrane region" description="Helical" evidence="8">
    <location>
        <begin position="1473"/>
        <end position="1498"/>
    </location>
</feature>
<evidence type="ECO:0000313" key="12">
    <source>
        <dbReference type="Proteomes" id="UP000751190"/>
    </source>
</evidence>
<keyword evidence="2 8" id="KW-0812">Transmembrane</keyword>
<accession>A0A8J6C822</accession>
<evidence type="ECO:0000256" key="9">
    <source>
        <dbReference type="SAM" id="SignalP"/>
    </source>
</evidence>
<feature type="coiled-coil region" evidence="6">
    <location>
        <begin position="1233"/>
        <end position="1286"/>
    </location>
</feature>
<feature type="transmembrane region" description="Helical" evidence="8">
    <location>
        <begin position="949"/>
        <end position="971"/>
    </location>
</feature>
<evidence type="ECO:0000256" key="7">
    <source>
        <dbReference type="SAM" id="MobiDB-lite"/>
    </source>
</evidence>
<comment type="caution">
    <text evidence="11">The sequence shown here is derived from an EMBL/GenBank/DDBJ whole genome shotgun (WGS) entry which is preliminary data.</text>
</comment>
<feature type="chain" id="PRO_5035246907" description="PKD/REJ-like domain-containing protein" evidence="9">
    <location>
        <begin position="28"/>
        <end position="1521"/>
    </location>
</feature>
<evidence type="ECO:0000256" key="1">
    <source>
        <dbReference type="ARBA" id="ARBA00004370"/>
    </source>
</evidence>
<reference evidence="11" key="1">
    <citation type="submission" date="2021-05" db="EMBL/GenBank/DDBJ databases">
        <title>The genome of the haptophyte Pavlova lutheri (Diacronema luteri, Pavlovales) - a model for lipid biosynthesis in eukaryotic algae.</title>
        <authorList>
            <person name="Hulatt C.J."/>
            <person name="Posewitz M.C."/>
        </authorList>
    </citation>
    <scope>NUCLEOTIDE SEQUENCE</scope>
    <source>
        <strain evidence="11">NIVA-4/92</strain>
    </source>
</reference>
<dbReference type="GO" id="GO:0005261">
    <property type="term" value="F:monoatomic cation channel activity"/>
    <property type="evidence" value="ECO:0007669"/>
    <property type="project" value="TreeGrafter"/>
</dbReference>
<dbReference type="OrthoDB" id="6022660at2759"/>
<keyword evidence="3" id="KW-0677">Repeat</keyword>
<evidence type="ECO:0000256" key="6">
    <source>
        <dbReference type="SAM" id="Coils"/>
    </source>
</evidence>
<dbReference type="PANTHER" id="PTHR46730">
    <property type="entry name" value="POLYCYSTIN-1"/>
    <property type="match status" value="1"/>
</dbReference>
<evidence type="ECO:0000256" key="5">
    <source>
        <dbReference type="ARBA" id="ARBA00023136"/>
    </source>
</evidence>
<dbReference type="Pfam" id="PF02010">
    <property type="entry name" value="REJ"/>
    <property type="match status" value="1"/>
</dbReference>
<dbReference type="EMBL" id="JAGTXO010000016">
    <property type="protein sequence ID" value="KAG8463284.1"/>
    <property type="molecule type" value="Genomic_DNA"/>
</dbReference>
<keyword evidence="9" id="KW-0732">Signal</keyword>
<protein>
    <recommendedName>
        <fullName evidence="10">PKD/REJ-like domain-containing protein</fullName>
    </recommendedName>
</protein>
<evidence type="ECO:0000256" key="3">
    <source>
        <dbReference type="ARBA" id="ARBA00022737"/>
    </source>
</evidence>
<dbReference type="PANTHER" id="PTHR46730:SF1">
    <property type="entry name" value="PLAT DOMAIN-CONTAINING PROTEIN"/>
    <property type="match status" value="1"/>
</dbReference>
<name>A0A8J6C822_DIALT</name>
<gene>
    <name evidence="11" type="ORF">KFE25_004795</name>
</gene>
<keyword evidence="12" id="KW-1185">Reference proteome</keyword>
<dbReference type="InterPro" id="IPR046338">
    <property type="entry name" value="GAIN_dom_sf"/>
</dbReference>
<dbReference type="Gene3D" id="2.60.220.50">
    <property type="match status" value="1"/>
</dbReference>
<feature type="domain" description="PKD/REJ-like" evidence="10">
    <location>
        <begin position="240"/>
        <end position="394"/>
    </location>
</feature>
<feature type="region of interest" description="Disordered" evidence="7">
    <location>
        <begin position="466"/>
        <end position="490"/>
    </location>
</feature>
<feature type="transmembrane region" description="Helical" evidence="8">
    <location>
        <begin position="1418"/>
        <end position="1443"/>
    </location>
</feature>
<feature type="compositionally biased region" description="Pro residues" evidence="7">
    <location>
        <begin position="145"/>
        <end position="158"/>
    </location>
</feature>
<feature type="compositionally biased region" description="Low complexity" evidence="7">
    <location>
        <begin position="130"/>
        <end position="144"/>
    </location>
</feature>
<evidence type="ECO:0000259" key="10">
    <source>
        <dbReference type="Pfam" id="PF02010"/>
    </source>
</evidence>
<organism evidence="11 12">
    <name type="scientific">Diacronema lutheri</name>
    <name type="common">Unicellular marine alga</name>
    <name type="synonym">Monochrysis lutheri</name>
    <dbReference type="NCBI Taxonomy" id="2081491"/>
    <lineage>
        <taxon>Eukaryota</taxon>
        <taxon>Haptista</taxon>
        <taxon>Haptophyta</taxon>
        <taxon>Pavlovophyceae</taxon>
        <taxon>Pavlovales</taxon>
        <taxon>Pavlovaceae</taxon>
        <taxon>Diacronema</taxon>
    </lineage>
</organism>
<dbReference type="InterPro" id="IPR002859">
    <property type="entry name" value="PKD/REJ-like"/>
</dbReference>
<evidence type="ECO:0000256" key="2">
    <source>
        <dbReference type="ARBA" id="ARBA00022692"/>
    </source>
</evidence>
<evidence type="ECO:0000256" key="4">
    <source>
        <dbReference type="ARBA" id="ARBA00022989"/>
    </source>
</evidence>
<sequence length="1521" mass="160097">MVEWPRLARCAPRLALLLAALQDGARAGCAQSALDAFCARQAVGMVARFESNQWACYPAVLDSLALQCAADGAGFELCREHAPMPSTWRDTNHYQISRVRRFEADCAIRPSPPPLPPPPPPEPPKPPPAAALAPAERATTRARSPAPPPPPPSPPGIVPPTVVLSPAKHATADGVRVASPSARFRIGSALDARSEDAEARGRVVWEYAWTARHDAEARGAPAARAGVPLNLNDPAVSPAGARTPNLIVNRGVLQPGREYAFTLTVTARGAPAIAAVVRTAAVRVNRPPAGGSLAVSPPDGVELSTRFELAAAGWADEQSPLQYEFAHARSTRANANDDVVLVELGASSTASAYMPAGHYHFVVRVHDALGAYVRHVLASETAVRAQELTAAVVDGVLDAAVGADLEQQQQLCSALAEKLNLEAAEPPPTGHEGPHSRPLGSDELERQASARARMLDILAAAAAGGAPGGDGAGDGAASPHGAVPPSSSAIGQHAATVAAVTARPEQLTPSAQVTAAGLIGALAGASAAVGIGEGTSTAHSLVTSLSSLLSTNSSDLAQDEDETISAAVLAAAKHVGSGVLRELVPGEAPVSVGSAKLNVTAARAAPHLIGEGGLSRLDGAGGGHGGALQLPSGVVDMHAEDTRAGVDVKMVSYGRNVHKDPAVIAAEALAARGAAADGSDSGADADALRQQVSTQVFAVEIASAQHGHALPVRALHEPLIVELYLSASAAAQRTADPLSRAQNEECVRAHMRAHAASMRGRWLWFNGTAVATPLDFWTLRARALADVSSAADAAARYGDANASLARAPFDLPVGADGEALELARAAAEVLSSRALVHAMALVCPEPPAASCTYWDEPTGRWSTDGCVALPRSPEFSYGLHLLDGGEGADARGARVVRCACTHLTDFAGLSIPLSKEELLAQISAVHVNTFSFHDFGHALTHFDYAANQAIYDLVFSLAIANALVLALGCGWDWRAAAARRAEQQKKVAAAIATRRAARLRDEAHERDAAARALDEGGGAVRRASRGAAGGEWTSVRGRVGTKELLDEVRGEVGGKLRDEHTLVAVFLSSNRSYSRAQLVQIFFNVIAVELVCECMLYSAPSNSAHAEAAALDEAVSGLIETGVPPDSAYSRVRAHPPSVADASGHDVVTFILTSLITSAVCLPAMITFKQLWFLYEAWPFRRCLRAPSRADRALAATRIQAEQRARLARRELARRRRSARTARRSTAPTAADVAALTAEVRRLTLREEELLGEAARHSRARRVGQLDDALREAKAVQVQLLAARRARDDAARLLVEAAKAGKEQQQQQPRVAPSRGYPAALAAEAHGAPASELPTLPPLPAANARAPQLALISRGARVAPADGAGGRAYARLDDEPVAGANAARTRAQRVATRSRERKRRRLAAMAEDEHKRWAHLPLIYFQVLAWCAMWTCFAVCCTVIITYGQVMGESASRSMLTSWSVALGQTFFVHEPLMLALSAAVPVLLKALATLSCVGAVFDRFHGWRDWLDSFWECLDYYSQC</sequence>
<keyword evidence="5 8" id="KW-0472">Membrane</keyword>
<feature type="region of interest" description="Disordered" evidence="7">
    <location>
        <begin position="107"/>
        <end position="162"/>
    </location>
</feature>
<dbReference type="Proteomes" id="UP000751190">
    <property type="component" value="Unassembled WGS sequence"/>
</dbReference>
<dbReference type="GO" id="GO:0006816">
    <property type="term" value="P:calcium ion transport"/>
    <property type="evidence" value="ECO:0007669"/>
    <property type="project" value="TreeGrafter"/>
</dbReference>
<keyword evidence="4 8" id="KW-1133">Transmembrane helix</keyword>
<feature type="compositionally biased region" description="Pro residues" evidence="7">
    <location>
        <begin position="110"/>
        <end position="129"/>
    </location>
</feature>
<dbReference type="PROSITE" id="PS50096">
    <property type="entry name" value="IQ"/>
    <property type="match status" value="1"/>
</dbReference>
<feature type="signal peptide" evidence="9">
    <location>
        <begin position="1"/>
        <end position="27"/>
    </location>
</feature>
<proteinExistence type="predicted"/>
<keyword evidence="6" id="KW-0175">Coiled coil</keyword>
<evidence type="ECO:0000313" key="11">
    <source>
        <dbReference type="EMBL" id="KAG8463284.1"/>
    </source>
</evidence>
<dbReference type="GO" id="GO:0005886">
    <property type="term" value="C:plasma membrane"/>
    <property type="evidence" value="ECO:0007669"/>
    <property type="project" value="TreeGrafter"/>
</dbReference>
<evidence type="ECO:0000256" key="8">
    <source>
        <dbReference type="SAM" id="Phobius"/>
    </source>
</evidence>